<comment type="catalytic activity">
    <reaction evidence="11">
        <text>(S)-dihydroorotate + NAD(+) = orotate + NADH + H(+)</text>
        <dbReference type="Rhea" id="RHEA:13513"/>
        <dbReference type="ChEBI" id="CHEBI:15378"/>
        <dbReference type="ChEBI" id="CHEBI:30839"/>
        <dbReference type="ChEBI" id="CHEBI:30864"/>
        <dbReference type="ChEBI" id="CHEBI:57540"/>
        <dbReference type="ChEBI" id="CHEBI:57945"/>
        <dbReference type="EC" id="1.3.1.14"/>
    </reaction>
</comment>
<evidence type="ECO:0000256" key="6">
    <source>
        <dbReference type="ARBA" id="ARBA00022490"/>
    </source>
</evidence>
<feature type="binding site" evidence="12">
    <location>
        <position position="174"/>
    </location>
    <ligand>
        <name>FMN</name>
        <dbReference type="ChEBI" id="CHEBI:58210"/>
    </ligand>
</feature>
<dbReference type="PROSITE" id="PS00911">
    <property type="entry name" value="DHODEHASE_1"/>
    <property type="match status" value="1"/>
</dbReference>
<evidence type="ECO:0000256" key="9">
    <source>
        <dbReference type="ARBA" id="ARBA00022975"/>
    </source>
</evidence>
<dbReference type="InterPro" id="IPR033888">
    <property type="entry name" value="DHOD_1B"/>
</dbReference>
<evidence type="ECO:0000313" key="17">
    <source>
        <dbReference type="Proteomes" id="UP000057043"/>
    </source>
</evidence>
<dbReference type="InterPro" id="IPR049622">
    <property type="entry name" value="Dihydroorotate_DH_I"/>
</dbReference>
<evidence type="ECO:0000259" key="13">
    <source>
        <dbReference type="Pfam" id="PF01180"/>
    </source>
</evidence>
<dbReference type="Pfam" id="PF01180">
    <property type="entry name" value="DHO_dh"/>
    <property type="match status" value="1"/>
</dbReference>
<evidence type="ECO:0000313" key="16">
    <source>
        <dbReference type="Proteomes" id="UP000053961"/>
    </source>
</evidence>
<comment type="cofactor">
    <cofactor evidence="12">
        <name>FMN</name>
        <dbReference type="ChEBI" id="CHEBI:58210"/>
    </cofactor>
    <text evidence="12">Binds 1 FMN per subunit.</text>
</comment>
<dbReference type="EMBL" id="LGHB01000002">
    <property type="protein sequence ID" value="KUK97400.1"/>
    <property type="molecule type" value="Genomic_DNA"/>
</dbReference>
<feature type="binding site" evidence="12">
    <location>
        <begin position="226"/>
        <end position="227"/>
    </location>
    <ligand>
        <name>FMN</name>
        <dbReference type="ChEBI" id="CHEBI:58210"/>
    </ligand>
</feature>
<dbReference type="NCBIfam" id="NF005574">
    <property type="entry name" value="PRK07259.1"/>
    <property type="match status" value="1"/>
</dbReference>
<evidence type="ECO:0000313" key="15">
    <source>
        <dbReference type="EMBL" id="KUK97400.1"/>
    </source>
</evidence>
<protein>
    <recommendedName>
        <fullName evidence="12">Dihydroorotate dehydrogenase</fullName>
        <shortName evidence="12">DHOD</shortName>
        <shortName evidence="12">DHODase</shortName>
        <shortName evidence="12">DHOdehase</shortName>
        <ecNumber evidence="12">1.3.-.-</ecNumber>
    </recommendedName>
</protein>
<comment type="subunit">
    <text evidence="5">Heterotetramer of 2 PyrK and 2 PyrD type B subunits.</text>
</comment>
<dbReference type="CDD" id="cd04740">
    <property type="entry name" value="DHOD_1B_like"/>
    <property type="match status" value="1"/>
</dbReference>
<dbReference type="InterPro" id="IPR005720">
    <property type="entry name" value="Dihydroorotate_DH_cat"/>
</dbReference>
<dbReference type="InterPro" id="IPR012135">
    <property type="entry name" value="Dihydroorotate_DH_1_2"/>
</dbReference>
<evidence type="ECO:0000256" key="3">
    <source>
        <dbReference type="ARBA" id="ARBA00004715"/>
    </source>
</evidence>
<comment type="pathway">
    <text evidence="3">Pyrimidine metabolism; UMP biosynthesis via de novo pathway; orotate from (S)-dihydroorotate (NAD(+) route): step 1/1.</text>
</comment>
<dbReference type="InterPro" id="IPR024920">
    <property type="entry name" value="Dihydroorotate_DH_1"/>
</dbReference>
<keyword evidence="6 12" id="KW-0963">Cytoplasm</keyword>
<comment type="subcellular location">
    <subcellularLocation>
        <location evidence="2 12">Cytoplasm</location>
    </subcellularLocation>
</comment>
<dbReference type="GO" id="GO:0005737">
    <property type="term" value="C:cytoplasm"/>
    <property type="evidence" value="ECO:0007669"/>
    <property type="project" value="UniProtKB-SubCell"/>
</dbReference>
<evidence type="ECO:0000313" key="14">
    <source>
        <dbReference type="EMBL" id="KUK45123.1"/>
    </source>
</evidence>
<evidence type="ECO:0000256" key="5">
    <source>
        <dbReference type="ARBA" id="ARBA00011669"/>
    </source>
</evidence>
<evidence type="ECO:0000256" key="1">
    <source>
        <dbReference type="ARBA" id="ARBA00003616"/>
    </source>
</evidence>
<evidence type="ECO:0000256" key="10">
    <source>
        <dbReference type="ARBA" id="ARBA00023002"/>
    </source>
</evidence>
<feature type="domain" description="Dihydroorotate dehydrogenase catalytic" evidence="13">
    <location>
        <begin position="2"/>
        <end position="270"/>
    </location>
</feature>
<keyword evidence="8 12" id="KW-0288">FMN</keyword>
<feature type="binding site" evidence="12">
    <location>
        <position position="200"/>
    </location>
    <ligand>
        <name>FMN</name>
        <dbReference type="ChEBI" id="CHEBI:58210"/>
    </ligand>
</feature>
<keyword evidence="7 12" id="KW-0285">Flavoprotein</keyword>
<evidence type="ECO:0000256" key="8">
    <source>
        <dbReference type="ARBA" id="ARBA00022643"/>
    </source>
</evidence>
<comment type="similarity">
    <text evidence="4 12">Belongs to the dihydroorotate dehydrogenase family. Type 1 subfamily.</text>
</comment>
<dbReference type="FunFam" id="3.20.20.70:FF:000027">
    <property type="entry name" value="Dihydropyrimidine dehydrogenase [NADP(+)]"/>
    <property type="match status" value="1"/>
</dbReference>
<feature type="binding site" evidence="12">
    <location>
        <position position="33"/>
    </location>
    <ligand>
        <name>substrate</name>
    </ligand>
</feature>
<dbReference type="GO" id="GO:0044205">
    <property type="term" value="P:'de novo' UMP biosynthetic process"/>
    <property type="evidence" value="ECO:0007669"/>
    <property type="project" value="UniProtKB-UniRule"/>
</dbReference>
<gene>
    <name evidence="12" type="primary">pyrD</name>
    <name evidence="14" type="ORF">XD72_0527</name>
    <name evidence="15" type="ORF">XE07_0230</name>
</gene>
<evidence type="ECO:0000256" key="2">
    <source>
        <dbReference type="ARBA" id="ARBA00004496"/>
    </source>
</evidence>
<evidence type="ECO:0000256" key="12">
    <source>
        <dbReference type="HAMAP-Rule" id="MF_00224"/>
    </source>
</evidence>
<feature type="binding site" evidence="12">
    <location>
        <begin position="57"/>
        <end position="61"/>
    </location>
    <ligand>
        <name>substrate</name>
    </ligand>
</feature>
<feature type="binding site" evidence="12">
    <location>
        <begin position="175"/>
        <end position="176"/>
    </location>
    <ligand>
        <name>substrate</name>
    </ligand>
</feature>
<comment type="caution">
    <text evidence="12">Lacks conserved residue(s) required for the propagation of feature annotation.</text>
</comment>
<dbReference type="PATRIC" id="fig|301375.6.peg.1784"/>
<reference evidence="16 17" key="2">
    <citation type="journal article" date="2015" name="MBio">
        <title>Genome-Resolved Metagenomic Analysis Reveals Roles for Candidate Phyla and Other Microbial Community Members in Biogeochemical Transformations in Oil Reservoirs.</title>
        <authorList>
            <person name="Hu P."/>
            <person name="Tom L."/>
            <person name="Singh A."/>
            <person name="Thomas B.C."/>
            <person name="Baker B.J."/>
            <person name="Piceno Y.M."/>
            <person name="Andersen G.L."/>
            <person name="Banfield J.F."/>
        </authorList>
    </citation>
    <scope>NUCLEOTIDE SEQUENCE [LARGE SCALE GENOMIC DNA]</scope>
    <source>
        <strain evidence="14">57_489</strain>
    </source>
</reference>
<dbReference type="EC" id="1.3.-.-" evidence="12"/>
<dbReference type="Proteomes" id="UP000057043">
    <property type="component" value="Unassembled WGS sequence"/>
</dbReference>
<name>A0A101ILG2_9EURY</name>
<dbReference type="Proteomes" id="UP000053961">
    <property type="component" value="Unassembled WGS sequence"/>
</dbReference>
<sequence>MDNPVILAAGILGTTGASLKRAAQSGAGGVVTKSVGSVPRDGHRGPTVVQVEGGLLNAMGLPNPSYANFQEEIDIGREGGAPVVASIFGSGPQEFVEVAESLEADGFELNLSCPHAEKYGAEIGCEACNVEEITRAVKRSVAIPVWVKLTPNVADIVGLGLAAQRGGADGVVAINTLKAMAIDVESGRPILGNRFGGLSGPAIKPVAVRCVFDLADALEIPVIGVGGISRWQDAAEMIMAGAAGVQVGTALRNPEGYGIFRSIAEGLSTYLERKEMTLEELRGIAGRFS</sequence>
<organism evidence="15 16">
    <name type="scientific">Methanothrix harundinacea</name>
    <dbReference type="NCBI Taxonomy" id="301375"/>
    <lineage>
        <taxon>Archaea</taxon>
        <taxon>Methanobacteriati</taxon>
        <taxon>Methanobacteriota</taxon>
        <taxon>Stenosarchaea group</taxon>
        <taxon>Methanomicrobia</taxon>
        <taxon>Methanotrichales</taxon>
        <taxon>Methanotrichaceae</taxon>
        <taxon>Methanothrix</taxon>
    </lineage>
</organism>
<feature type="binding site" evidence="12">
    <location>
        <position position="110"/>
    </location>
    <ligand>
        <name>substrate</name>
    </ligand>
</feature>
<dbReference type="InterPro" id="IPR013785">
    <property type="entry name" value="Aldolase_TIM"/>
</dbReference>
<dbReference type="HAMAP" id="MF_00224">
    <property type="entry name" value="DHO_dh_type1"/>
    <property type="match status" value="1"/>
</dbReference>
<comment type="function">
    <text evidence="1">Catalyzes the conversion of dihydroorotate to orotate with NAD(+) as electron acceptor.</text>
</comment>
<feature type="binding site" evidence="12">
    <location>
        <begin position="248"/>
        <end position="249"/>
    </location>
    <ligand>
        <name>FMN</name>
        <dbReference type="ChEBI" id="CHEBI:58210"/>
    </ligand>
</feature>
<dbReference type="SUPFAM" id="SSF51395">
    <property type="entry name" value="FMN-linked oxidoreductases"/>
    <property type="match status" value="1"/>
</dbReference>
<proteinExistence type="inferred from homology"/>
<dbReference type="Gene3D" id="3.20.20.70">
    <property type="entry name" value="Aldolase class I"/>
    <property type="match status" value="1"/>
</dbReference>
<feature type="binding site" evidence="12">
    <location>
        <position position="110"/>
    </location>
    <ligand>
        <name>FMN</name>
        <dbReference type="ChEBI" id="CHEBI:58210"/>
    </ligand>
</feature>
<reference evidence="15" key="1">
    <citation type="journal article" date="2015" name="MBio">
        <title>Genome-resolved metagenomic analysis reveals roles for candidate phyla and other microbial community members in biogeochemical transformations in oil reservoirs.</title>
        <authorList>
            <person name="Hu P."/>
            <person name="Tom L."/>
            <person name="Singh A."/>
            <person name="Thomas B.C."/>
            <person name="Baker B.J."/>
            <person name="Piceno Y.M."/>
            <person name="Andersen G.L."/>
            <person name="Banfield J.F."/>
        </authorList>
    </citation>
    <scope>NUCLEOTIDE SEQUENCE [LARGE SCALE GENOMIC DNA]</scope>
    <source>
        <strain evidence="15">56_747</strain>
    </source>
</reference>
<feature type="binding site" evidence="12">
    <location>
        <position position="148"/>
    </location>
    <ligand>
        <name>FMN</name>
        <dbReference type="ChEBI" id="CHEBI:58210"/>
    </ligand>
</feature>
<dbReference type="GO" id="GO:0004589">
    <property type="term" value="F:dihydroorotate dehydrogenase (NAD+) activity"/>
    <property type="evidence" value="ECO:0007669"/>
    <property type="project" value="UniProtKB-EC"/>
</dbReference>
<dbReference type="AlphaFoldDB" id="A0A101ILG2"/>
<dbReference type="PANTHER" id="PTHR43073:SF2">
    <property type="entry name" value="DIHYDROPYRIMIDINE DEHYDROGENASE [NADP(+)]"/>
    <property type="match status" value="1"/>
</dbReference>
<dbReference type="PANTHER" id="PTHR43073">
    <property type="entry name" value="DIHYDROPYRIMIDINE DEHYDROGENASE [NADP(+)]"/>
    <property type="match status" value="1"/>
</dbReference>
<dbReference type="InterPro" id="IPR001295">
    <property type="entry name" value="Dihydroorotate_DH_CS"/>
</dbReference>
<dbReference type="PIRSF" id="PIRSF000164">
    <property type="entry name" value="DHO_oxidase"/>
    <property type="match status" value="1"/>
</dbReference>
<dbReference type="UniPathway" id="UPA00070"/>
<feature type="active site" description="Nucleophile" evidence="12">
    <location>
        <position position="113"/>
    </location>
</feature>
<evidence type="ECO:0000256" key="11">
    <source>
        <dbReference type="ARBA" id="ARBA00048996"/>
    </source>
</evidence>
<keyword evidence="9 12" id="KW-0665">Pyrimidine biosynthesis</keyword>
<accession>A0A101ILG2</accession>
<dbReference type="NCBIfam" id="TIGR01037">
    <property type="entry name" value="pyrD_sub1_fam"/>
    <property type="match status" value="1"/>
</dbReference>
<feature type="binding site" evidence="12">
    <location>
        <begin position="33"/>
        <end position="34"/>
    </location>
    <ligand>
        <name>FMN</name>
        <dbReference type="ChEBI" id="CHEBI:58210"/>
    </ligand>
</feature>
<comment type="catalytic activity">
    <reaction evidence="12">
        <text>(S)-dihydroorotate + A = orotate + AH2</text>
        <dbReference type="Rhea" id="RHEA:18073"/>
        <dbReference type="ChEBI" id="CHEBI:13193"/>
        <dbReference type="ChEBI" id="CHEBI:17499"/>
        <dbReference type="ChEBI" id="CHEBI:30839"/>
        <dbReference type="ChEBI" id="CHEBI:30864"/>
    </reaction>
</comment>
<dbReference type="EMBL" id="LGFT01000008">
    <property type="protein sequence ID" value="KUK45123.1"/>
    <property type="molecule type" value="Genomic_DNA"/>
</dbReference>
<keyword evidence="10 12" id="KW-0560">Oxidoreductase</keyword>
<dbReference type="GO" id="GO:0006207">
    <property type="term" value="P:'de novo' pyrimidine nucleobase biosynthetic process"/>
    <property type="evidence" value="ECO:0007669"/>
    <property type="project" value="InterPro"/>
</dbReference>
<comment type="caution">
    <text evidence="15">The sequence shown here is derived from an EMBL/GenBank/DDBJ whole genome shotgun (WGS) entry which is preliminary data.</text>
</comment>
<evidence type="ECO:0000256" key="4">
    <source>
        <dbReference type="ARBA" id="ARBA00008008"/>
    </source>
</evidence>
<evidence type="ECO:0000256" key="7">
    <source>
        <dbReference type="ARBA" id="ARBA00022630"/>
    </source>
</evidence>